<protein>
    <submittedName>
        <fullName evidence="1">30305_t:CDS:1</fullName>
    </submittedName>
</protein>
<dbReference type="Proteomes" id="UP000789920">
    <property type="component" value="Unassembled WGS sequence"/>
</dbReference>
<reference evidence="1" key="1">
    <citation type="submission" date="2021-06" db="EMBL/GenBank/DDBJ databases">
        <authorList>
            <person name="Kallberg Y."/>
            <person name="Tangrot J."/>
            <person name="Rosling A."/>
        </authorList>
    </citation>
    <scope>NUCLEOTIDE SEQUENCE</scope>
    <source>
        <strain evidence="1">MA461A</strain>
    </source>
</reference>
<keyword evidence="2" id="KW-1185">Reference proteome</keyword>
<comment type="caution">
    <text evidence="1">The sequence shown here is derived from an EMBL/GenBank/DDBJ whole genome shotgun (WGS) entry which is preliminary data.</text>
</comment>
<evidence type="ECO:0000313" key="1">
    <source>
        <dbReference type="EMBL" id="CAG8482358.1"/>
    </source>
</evidence>
<gene>
    <name evidence="1" type="ORF">RPERSI_LOCUS1033</name>
</gene>
<name>A0ACA9KP01_9GLOM</name>
<accession>A0ACA9KP01</accession>
<sequence>MVAMVAMLGTKHTKHNQGKGCRLSLGAKAGGETYPRLRVISGQGVIKNKGVNSSSTPARDIYPLTIRWITITLHLTFPYPSSEECKRRITCGAGEGITKGEGVGIHSMTKPGLFPTRIPRTNHLGIPLNFKGRSLVKSPPWRRYLVSESLLKSSPLKLMNCTRDKTQIRVSYPTLSLDFFIQVALDKAHRGDGLNKLVKEEAHQGLPPSWLNKEGGRFLRDWIPGYFPPPLLLVPDNKAFPRFLRFSNNLGAISPSTIEVTFYVPSSLTQESGLGLSFDQRGPTPLLITREMHLTKLRNT</sequence>
<proteinExistence type="predicted"/>
<organism evidence="1 2">
    <name type="scientific">Racocetra persica</name>
    <dbReference type="NCBI Taxonomy" id="160502"/>
    <lineage>
        <taxon>Eukaryota</taxon>
        <taxon>Fungi</taxon>
        <taxon>Fungi incertae sedis</taxon>
        <taxon>Mucoromycota</taxon>
        <taxon>Glomeromycotina</taxon>
        <taxon>Glomeromycetes</taxon>
        <taxon>Diversisporales</taxon>
        <taxon>Gigasporaceae</taxon>
        <taxon>Racocetra</taxon>
    </lineage>
</organism>
<evidence type="ECO:0000313" key="2">
    <source>
        <dbReference type="Proteomes" id="UP000789920"/>
    </source>
</evidence>
<dbReference type="EMBL" id="CAJVQC010000854">
    <property type="protein sequence ID" value="CAG8482358.1"/>
    <property type="molecule type" value="Genomic_DNA"/>
</dbReference>